<protein>
    <recommendedName>
        <fullName evidence="4">SMODS and SLOG-associating 2TM effector domain-containing protein</fullName>
    </recommendedName>
</protein>
<evidence type="ECO:0008006" key="4">
    <source>
        <dbReference type="Google" id="ProtNLM"/>
    </source>
</evidence>
<feature type="transmembrane region" description="Helical" evidence="1">
    <location>
        <begin position="140"/>
        <end position="162"/>
    </location>
</feature>
<accession>A0ABP3LE28</accession>
<feature type="transmembrane region" description="Helical" evidence="1">
    <location>
        <begin position="111"/>
        <end position="128"/>
    </location>
</feature>
<evidence type="ECO:0000256" key="1">
    <source>
        <dbReference type="SAM" id="Phobius"/>
    </source>
</evidence>
<sequence>MKQNFMDQFYTIDQETGEYIIEISLQNYDDVFNTWDSSVYNIRDLDSSLKSFLEECSYDIDSKRSIKLRFNMSNQNKDEKMEALIAEGIRNYFQYSHYITKKRFSEKRKRSIIYIILSLLFTIVSYFFKATNESELVGEIISLSLTVGGWVFLWETFSLLFIQSSDLRKQKKQYRRIFTAPILFRYVDQSKN</sequence>
<proteinExistence type="predicted"/>
<reference evidence="3" key="1">
    <citation type="journal article" date="2019" name="Int. J. Syst. Evol. Microbiol.">
        <title>The Global Catalogue of Microorganisms (GCM) 10K type strain sequencing project: providing services to taxonomists for standard genome sequencing and annotation.</title>
        <authorList>
            <consortium name="The Broad Institute Genomics Platform"/>
            <consortium name="The Broad Institute Genome Sequencing Center for Infectious Disease"/>
            <person name="Wu L."/>
            <person name="Ma J."/>
        </authorList>
    </citation>
    <scope>NUCLEOTIDE SEQUENCE [LARGE SCALE GENOMIC DNA]</scope>
    <source>
        <strain evidence="3">JCM 12389</strain>
    </source>
</reference>
<keyword evidence="3" id="KW-1185">Reference proteome</keyword>
<organism evidence="2 3">
    <name type="scientific">Salinibacillus aidingensis</name>
    <dbReference type="NCBI Taxonomy" id="237684"/>
    <lineage>
        <taxon>Bacteria</taxon>
        <taxon>Bacillati</taxon>
        <taxon>Bacillota</taxon>
        <taxon>Bacilli</taxon>
        <taxon>Bacillales</taxon>
        <taxon>Bacillaceae</taxon>
        <taxon>Salinibacillus</taxon>
    </lineage>
</organism>
<keyword evidence="1" id="KW-0472">Membrane</keyword>
<dbReference type="RefSeq" id="WP_343841867.1">
    <property type="nucleotide sequence ID" value="NZ_BAAADO010000005.1"/>
</dbReference>
<name>A0ABP3LE28_9BACI</name>
<comment type="caution">
    <text evidence="2">The sequence shown here is derived from an EMBL/GenBank/DDBJ whole genome shotgun (WGS) entry which is preliminary data.</text>
</comment>
<evidence type="ECO:0000313" key="2">
    <source>
        <dbReference type="EMBL" id="GAA0497905.1"/>
    </source>
</evidence>
<keyword evidence="1" id="KW-1133">Transmembrane helix</keyword>
<dbReference type="Proteomes" id="UP001500880">
    <property type="component" value="Unassembled WGS sequence"/>
</dbReference>
<gene>
    <name evidence="2" type="ORF">GCM10008986_26170</name>
</gene>
<dbReference type="EMBL" id="BAAADO010000005">
    <property type="protein sequence ID" value="GAA0497905.1"/>
    <property type="molecule type" value="Genomic_DNA"/>
</dbReference>
<evidence type="ECO:0000313" key="3">
    <source>
        <dbReference type="Proteomes" id="UP001500880"/>
    </source>
</evidence>
<keyword evidence="1" id="KW-0812">Transmembrane</keyword>